<feature type="region of interest" description="Disordered" evidence="1">
    <location>
        <begin position="1"/>
        <end position="23"/>
    </location>
</feature>
<dbReference type="Gene3D" id="2.10.70.10">
    <property type="entry name" value="Complement Module, domain 1"/>
    <property type="match status" value="1"/>
</dbReference>
<gene>
    <name evidence="2" type="ORF">K8W01_15305</name>
</gene>
<evidence type="ECO:0000313" key="3">
    <source>
        <dbReference type="Proteomes" id="UP000742631"/>
    </source>
</evidence>
<reference evidence="2" key="2">
    <citation type="submission" date="2021-09" db="EMBL/GenBank/DDBJ databases">
        <authorList>
            <person name="Gilroy R."/>
        </authorList>
    </citation>
    <scope>NUCLEOTIDE SEQUENCE</scope>
    <source>
        <strain evidence="2">316</strain>
    </source>
</reference>
<dbReference type="Proteomes" id="UP000742631">
    <property type="component" value="Unassembled WGS sequence"/>
</dbReference>
<proteinExistence type="predicted"/>
<dbReference type="AlphaFoldDB" id="A0A921E3Z8"/>
<sequence length="64" mass="6875">MTESPRQSLKADGQCQGAARDAGPPEAVVSSAALMNGQREIVIVHAGLRYRLRITANDKLILTK</sequence>
<protein>
    <submittedName>
        <fullName evidence="2">Hemin uptake protein HemP</fullName>
    </submittedName>
</protein>
<reference evidence="2" key="1">
    <citation type="journal article" date="2021" name="PeerJ">
        <title>Extensive microbial diversity within the chicken gut microbiome revealed by metagenomics and culture.</title>
        <authorList>
            <person name="Gilroy R."/>
            <person name="Ravi A."/>
            <person name="Getino M."/>
            <person name="Pursley I."/>
            <person name="Horton D.L."/>
            <person name="Alikhan N.F."/>
            <person name="Baker D."/>
            <person name="Gharbi K."/>
            <person name="Hall N."/>
            <person name="Watson M."/>
            <person name="Adriaenssens E.M."/>
            <person name="Foster-Nyarko E."/>
            <person name="Jarju S."/>
            <person name="Secka A."/>
            <person name="Antonio M."/>
            <person name="Oren A."/>
            <person name="Chaudhuri R.R."/>
            <person name="La Ragione R."/>
            <person name="Hildebrand F."/>
            <person name="Pallen M.J."/>
        </authorList>
    </citation>
    <scope>NUCLEOTIDE SEQUENCE</scope>
    <source>
        <strain evidence="2">316</strain>
    </source>
</reference>
<dbReference type="Pfam" id="PF10636">
    <property type="entry name" value="hemP"/>
    <property type="match status" value="1"/>
</dbReference>
<organism evidence="2 3">
    <name type="scientific">Methylorubrum populi</name>
    <dbReference type="NCBI Taxonomy" id="223967"/>
    <lineage>
        <taxon>Bacteria</taxon>
        <taxon>Pseudomonadati</taxon>
        <taxon>Pseudomonadota</taxon>
        <taxon>Alphaproteobacteria</taxon>
        <taxon>Hyphomicrobiales</taxon>
        <taxon>Methylobacteriaceae</taxon>
        <taxon>Methylorubrum</taxon>
    </lineage>
</organism>
<accession>A0A921E3Z8</accession>
<comment type="caution">
    <text evidence="2">The sequence shown here is derived from an EMBL/GenBank/DDBJ whole genome shotgun (WGS) entry which is preliminary data.</text>
</comment>
<dbReference type="InterPro" id="IPR019600">
    <property type="entry name" value="Hemin_uptake_protein_HemP"/>
</dbReference>
<evidence type="ECO:0000256" key="1">
    <source>
        <dbReference type="SAM" id="MobiDB-lite"/>
    </source>
</evidence>
<dbReference type="EMBL" id="DYYG01000045">
    <property type="protein sequence ID" value="HJE25023.1"/>
    <property type="molecule type" value="Genomic_DNA"/>
</dbReference>
<evidence type="ECO:0000313" key="2">
    <source>
        <dbReference type="EMBL" id="HJE25023.1"/>
    </source>
</evidence>
<name>A0A921E3Z8_9HYPH</name>